<evidence type="ECO:0000256" key="3">
    <source>
        <dbReference type="ARBA" id="ARBA00005842"/>
    </source>
</evidence>
<evidence type="ECO:0000313" key="14">
    <source>
        <dbReference type="EMBL" id="MDQ0287964.1"/>
    </source>
</evidence>
<comment type="cofactor">
    <cofactor evidence="1 10">
        <name>Mg(2+)</name>
        <dbReference type="ChEBI" id="CHEBI:18420"/>
    </cofactor>
</comment>
<evidence type="ECO:0000256" key="12">
    <source>
        <dbReference type="RuleBase" id="RU003784"/>
    </source>
</evidence>
<comment type="subunit">
    <text evidence="10">Monomer.</text>
</comment>
<comment type="similarity">
    <text evidence="3 10 13">Belongs to the IPP transferase family.</text>
</comment>
<keyword evidence="4 10" id="KW-0808">Transferase</keyword>
<dbReference type="GO" id="GO:0005524">
    <property type="term" value="F:ATP binding"/>
    <property type="evidence" value="ECO:0007669"/>
    <property type="project" value="UniProtKB-UniRule"/>
</dbReference>
<dbReference type="PANTHER" id="PTHR11088">
    <property type="entry name" value="TRNA DIMETHYLALLYLTRANSFERASE"/>
    <property type="match status" value="1"/>
</dbReference>
<dbReference type="EC" id="2.5.1.75" evidence="10"/>
<gene>
    <name evidence="10" type="primary">miaA</name>
    <name evidence="14" type="ORF">J3R75_000071</name>
</gene>
<evidence type="ECO:0000256" key="9">
    <source>
        <dbReference type="ARBA" id="ARBA00049563"/>
    </source>
</evidence>
<evidence type="ECO:0000256" key="4">
    <source>
        <dbReference type="ARBA" id="ARBA00022679"/>
    </source>
</evidence>
<comment type="caution">
    <text evidence="10">Lacks conserved residue(s) required for the propagation of feature annotation.</text>
</comment>
<dbReference type="InterPro" id="IPR039657">
    <property type="entry name" value="Dimethylallyltransferase"/>
</dbReference>
<dbReference type="GO" id="GO:0006400">
    <property type="term" value="P:tRNA modification"/>
    <property type="evidence" value="ECO:0007669"/>
    <property type="project" value="TreeGrafter"/>
</dbReference>
<dbReference type="Proteomes" id="UP001238163">
    <property type="component" value="Unassembled WGS sequence"/>
</dbReference>
<dbReference type="NCBIfam" id="TIGR00174">
    <property type="entry name" value="miaA"/>
    <property type="match status" value="1"/>
</dbReference>
<feature type="region of interest" description="Interaction with substrate tRNA" evidence="10">
    <location>
        <begin position="42"/>
        <end position="45"/>
    </location>
</feature>
<comment type="function">
    <text evidence="2 10 12">Catalyzes the transfer of a dimethylallyl group onto the adenine at position 37 in tRNAs that read codons beginning with uridine, leading to the formation of N6-(dimethylallyl)adenosine (i(6)A).</text>
</comment>
<evidence type="ECO:0000256" key="2">
    <source>
        <dbReference type="ARBA" id="ARBA00003213"/>
    </source>
</evidence>
<dbReference type="HAMAP" id="MF_00185">
    <property type="entry name" value="IPP_trans"/>
    <property type="match status" value="1"/>
</dbReference>
<feature type="site" description="Interaction with substrate tRNA" evidence="10">
    <location>
        <position position="111"/>
    </location>
</feature>
<feature type="binding site" evidence="10">
    <location>
        <begin position="17"/>
        <end position="24"/>
    </location>
    <ligand>
        <name>ATP</name>
        <dbReference type="ChEBI" id="CHEBI:30616"/>
    </ligand>
</feature>
<sequence length="329" mass="37371">MQSLHSDTIPRTIVVTGPTATGKTQLAVALARIFNGEIISADSRQVYTGMDIGTGKDLGDYGRGPNAVKHHLIDVVAPQDDFHLFLYLKLAWNALADCQRRGRLPIICGGTPLYINAMLNGYDLVGGQPDHALRQELADKPLAELVAILRQCAPPDLVARTDLGQPRRVIRAIEIARHATAFAPSQRLQQPLVIAPFFPRHVVHERIAARLDERLAHGLIDEVQRLHDQGLPWERLDWFGLEYRYVALFLQNKLSRVDMRDQLLIHIRQFCKRQDIWFRKLEREGTDIHWLDDQPIEQAKALAQLWINKQPLPEPTIKISQTLYGPKTQ</sequence>
<comment type="caution">
    <text evidence="14">The sequence shown here is derived from an EMBL/GenBank/DDBJ whole genome shotgun (WGS) entry which is preliminary data.</text>
</comment>
<comment type="catalytic activity">
    <reaction evidence="9 10 11">
        <text>adenosine(37) in tRNA + dimethylallyl diphosphate = N(6)-dimethylallyladenosine(37) in tRNA + diphosphate</text>
        <dbReference type="Rhea" id="RHEA:26482"/>
        <dbReference type="Rhea" id="RHEA-COMP:10162"/>
        <dbReference type="Rhea" id="RHEA-COMP:10375"/>
        <dbReference type="ChEBI" id="CHEBI:33019"/>
        <dbReference type="ChEBI" id="CHEBI:57623"/>
        <dbReference type="ChEBI" id="CHEBI:74411"/>
        <dbReference type="ChEBI" id="CHEBI:74415"/>
        <dbReference type="EC" id="2.5.1.75"/>
    </reaction>
</comment>
<evidence type="ECO:0000256" key="6">
    <source>
        <dbReference type="ARBA" id="ARBA00022741"/>
    </source>
</evidence>
<evidence type="ECO:0000313" key="15">
    <source>
        <dbReference type="Proteomes" id="UP001238163"/>
    </source>
</evidence>
<dbReference type="GO" id="GO:0052381">
    <property type="term" value="F:tRNA dimethylallyltransferase activity"/>
    <property type="evidence" value="ECO:0007669"/>
    <property type="project" value="UniProtKB-UniRule"/>
</dbReference>
<evidence type="ECO:0000256" key="1">
    <source>
        <dbReference type="ARBA" id="ARBA00001946"/>
    </source>
</evidence>
<proteinExistence type="inferred from homology"/>
<dbReference type="Gene3D" id="3.40.50.300">
    <property type="entry name" value="P-loop containing nucleotide triphosphate hydrolases"/>
    <property type="match status" value="1"/>
</dbReference>
<dbReference type="Pfam" id="PF01715">
    <property type="entry name" value="IPPT"/>
    <property type="match status" value="1"/>
</dbReference>
<keyword evidence="8 10" id="KW-0460">Magnesium</keyword>
<keyword evidence="6 10" id="KW-0547">Nucleotide-binding</keyword>
<protein>
    <recommendedName>
        <fullName evidence="10">tRNA dimethylallyltransferase</fullName>
        <ecNumber evidence="10">2.5.1.75</ecNumber>
    </recommendedName>
    <alternativeName>
        <fullName evidence="10">Dimethylallyl diphosphate:tRNA dimethylallyltransferase</fullName>
        <shortName evidence="10">DMAPP:tRNA dimethylallyltransferase</shortName>
        <shortName evidence="10">DMATase</shortName>
    </alternativeName>
    <alternativeName>
        <fullName evidence="10">Isopentenyl-diphosphate:tRNA isopentenyltransferase</fullName>
        <shortName evidence="10">IPP transferase</shortName>
        <shortName evidence="10">IPPT</shortName>
        <shortName evidence="10">IPTase</shortName>
    </alternativeName>
</protein>
<dbReference type="InterPro" id="IPR027417">
    <property type="entry name" value="P-loop_NTPase"/>
</dbReference>
<evidence type="ECO:0000256" key="13">
    <source>
        <dbReference type="RuleBase" id="RU003785"/>
    </source>
</evidence>
<feature type="site" description="Interaction with substrate tRNA" evidence="10">
    <location>
        <position position="134"/>
    </location>
</feature>
<evidence type="ECO:0000256" key="10">
    <source>
        <dbReference type="HAMAP-Rule" id="MF_00185"/>
    </source>
</evidence>
<evidence type="ECO:0000256" key="7">
    <source>
        <dbReference type="ARBA" id="ARBA00022840"/>
    </source>
</evidence>
<dbReference type="InterPro" id="IPR018022">
    <property type="entry name" value="IPT"/>
</dbReference>
<evidence type="ECO:0000256" key="5">
    <source>
        <dbReference type="ARBA" id="ARBA00022694"/>
    </source>
</evidence>
<dbReference type="EMBL" id="JAUSVL010000001">
    <property type="protein sequence ID" value="MDQ0287964.1"/>
    <property type="molecule type" value="Genomic_DNA"/>
</dbReference>
<keyword evidence="5 10" id="KW-0819">tRNA processing</keyword>
<dbReference type="SUPFAM" id="SSF52540">
    <property type="entry name" value="P-loop containing nucleoside triphosphate hydrolases"/>
    <property type="match status" value="2"/>
</dbReference>
<organism evidence="14 15">
    <name type="scientific">Oligosphaera ethanolica</name>
    <dbReference type="NCBI Taxonomy" id="760260"/>
    <lineage>
        <taxon>Bacteria</taxon>
        <taxon>Pseudomonadati</taxon>
        <taxon>Lentisphaerota</taxon>
        <taxon>Oligosphaeria</taxon>
        <taxon>Oligosphaerales</taxon>
        <taxon>Oligosphaeraceae</taxon>
        <taxon>Oligosphaera</taxon>
    </lineage>
</organism>
<keyword evidence="7 10" id="KW-0067">ATP-binding</keyword>
<dbReference type="PANTHER" id="PTHR11088:SF60">
    <property type="entry name" value="TRNA DIMETHYLALLYLTRANSFERASE"/>
    <property type="match status" value="1"/>
</dbReference>
<keyword evidence="15" id="KW-1185">Reference proteome</keyword>
<reference evidence="14" key="1">
    <citation type="submission" date="2023-07" db="EMBL/GenBank/DDBJ databases">
        <title>Genomic Encyclopedia of Type Strains, Phase IV (KMG-IV): sequencing the most valuable type-strain genomes for metagenomic binning, comparative biology and taxonomic classification.</title>
        <authorList>
            <person name="Goeker M."/>
        </authorList>
    </citation>
    <scope>NUCLEOTIDE SEQUENCE</scope>
    <source>
        <strain evidence="14">DSM 24202</strain>
    </source>
</reference>
<evidence type="ECO:0000256" key="8">
    <source>
        <dbReference type="ARBA" id="ARBA00022842"/>
    </source>
</evidence>
<accession>A0AAE4AL77</accession>
<feature type="binding site" evidence="10">
    <location>
        <begin position="19"/>
        <end position="24"/>
    </location>
    <ligand>
        <name>substrate</name>
    </ligand>
</feature>
<evidence type="ECO:0000256" key="11">
    <source>
        <dbReference type="RuleBase" id="RU003783"/>
    </source>
</evidence>
<dbReference type="AlphaFoldDB" id="A0AAE4AL77"/>
<name>A0AAE4AL77_9BACT</name>
<dbReference type="RefSeq" id="WP_307259128.1">
    <property type="nucleotide sequence ID" value="NZ_JAUSVL010000001.1"/>
</dbReference>